<dbReference type="InterPro" id="IPR051906">
    <property type="entry name" value="TolC-like"/>
</dbReference>
<dbReference type="RefSeq" id="WP_064318332.1">
    <property type="nucleotide sequence ID" value="NZ_JACI01000001.1"/>
</dbReference>
<keyword evidence="5" id="KW-0998">Cell outer membrane</keyword>
<dbReference type="SUPFAM" id="SSF56954">
    <property type="entry name" value="Outer membrane efflux proteins (OEP)"/>
    <property type="match status" value="1"/>
</dbReference>
<comment type="subcellular location">
    <subcellularLocation>
        <location evidence="1">Cell outer membrane</location>
    </subcellularLocation>
</comment>
<keyword evidence="3" id="KW-0812">Transmembrane</keyword>
<comment type="caution">
    <text evidence="6">The sequence shown here is derived from an EMBL/GenBank/DDBJ whole genome shotgun (WGS) entry which is preliminary data.</text>
</comment>
<dbReference type="EMBL" id="JACI01000001">
    <property type="protein sequence ID" value="OAQ15773.1"/>
    <property type="molecule type" value="Genomic_DNA"/>
</dbReference>
<reference evidence="6 7" key="1">
    <citation type="submission" date="2014-01" db="EMBL/GenBank/DDBJ databases">
        <authorList>
            <person name="Zuccon D."/>
        </authorList>
    </citation>
    <scope>NUCLEOTIDE SEQUENCE [LARGE SCALE GENOMIC DNA]</scope>
    <source>
        <strain evidence="6 7">Y31</strain>
    </source>
</reference>
<dbReference type="Proteomes" id="UP000078358">
    <property type="component" value="Unassembled WGS sequence"/>
</dbReference>
<dbReference type="GO" id="GO:1990281">
    <property type="term" value="C:efflux pump complex"/>
    <property type="evidence" value="ECO:0007669"/>
    <property type="project" value="TreeGrafter"/>
</dbReference>
<keyword evidence="4" id="KW-0472">Membrane</keyword>
<dbReference type="GO" id="GO:0009279">
    <property type="term" value="C:cell outer membrane"/>
    <property type="evidence" value="ECO:0007669"/>
    <property type="project" value="UniProtKB-SubCell"/>
</dbReference>
<name>A0A179D0V1_BIBTR</name>
<evidence type="ECO:0000256" key="5">
    <source>
        <dbReference type="ARBA" id="ARBA00023237"/>
    </source>
</evidence>
<dbReference type="PANTHER" id="PTHR30026">
    <property type="entry name" value="OUTER MEMBRANE PROTEIN TOLC"/>
    <property type="match status" value="1"/>
</dbReference>
<evidence type="ECO:0000313" key="7">
    <source>
        <dbReference type="Proteomes" id="UP000078358"/>
    </source>
</evidence>
<dbReference type="AlphaFoldDB" id="A0A179D0V1"/>
<accession>A0A179D0V1</accession>
<protein>
    <submittedName>
        <fullName evidence="6">Transporter</fullName>
    </submittedName>
</protein>
<evidence type="ECO:0000256" key="4">
    <source>
        <dbReference type="ARBA" id="ARBA00023136"/>
    </source>
</evidence>
<gene>
    <name evidence="6" type="ORF">F480_04525</name>
</gene>
<organism evidence="6 7">
    <name type="scientific">Bibersteinia trehalosi Y31</name>
    <dbReference type="NCBI Taxonomy" id="1261658"/>
    <lineage>
        <taxon>Bacteria</taxon>
        <taxon>Pseudomonadati</taxon>
        <taxon>Pseudomonadota</taxon>
        <taxon>Gammaproteobacteria</taxon>
        <taxon>Pasteurellales</taxon>
        <taxon>Pasteurellaceae</taxon>
        <taxon>Bibersteinia</taxon>
    </lineage>
</organism>
<evidence type="ECO:0000256" key="3">
    <source>
        <dbReference type="ARBA" id="ARBA00022692"/>
    </source>
</evidence>
<sequence>MKCNKVLQIWFAILFNLLTASALAEVPLKEILLIALERDPSLDEARANILMAESQTKISEAGHEPVISLVNTGVLAQKHTNSSNRRSGPSVMGRINLYSWGAIESEIERDKYKEDFFRYKFYEIREQLGQQIGSLYLAALRAKENISIYKESLQRHEKMIKELKVIVTYDEGRISELNEALSRRNQVESTLLQYERTMYNALSRLSRYTPKNLMPADLVDPFLNVSAEHFIAKYRNSNIQSNPTFVAQKKEFEAARADANSVKARRLPAINLEGSASRREREVYINMSWDLYNPASKYQERNSYYSQKAAEARMQEIELEVAQQAHTAEIDMVHNQQLAKVAHKQIALQKNVVTDTELQFQIAMKSLLNVLDAYQELTTVQATEIAARNDFRDAALLYLVSQARVSVWSGIAPLSLDKE</sequence>
<dbReference type="PATRIC" id="fig|1261658.3.peg.906"/>
<evidence type="ECO:0000256" key="2">
    <source>
        <dbReference type="ARBA" id="ARBA00022452"/>
    </source>
</evidence>
<keyword evidence="2" id="KW-1134">Transmembrane beta strand</keyword>
<dbReference type="Gene3D" id="1.20.1600.10">
    <property type="entry name" value="Outer membrane efflux proteins (OEP)"/>
    <property type="match status" value="1"/>
</dbReference>
<evidence type="ECO:0000256" key="1">
    <source>
        <dbReference type="ARBA" id="ARBA00004442"/>
    </source>
</evidence>
<dbReference type="GO" id="GO:0015288">
    <property type="term" value="F:porin activity"/>
    <property type="evidence" value="ECO:0007669"/>
    <property type="project" value="TreeGrafter"/>
</dbReference>
<proteinExistence type="predicted"/>
<dbReference type="PANTHER" id="PTHR30026:SF20">
    <property type="entry name" value="OUTER MEMBRANE PROTEIN TOLC"/>
    <property type="match status" value="1"/>
</dbReference>
<dbReference type="GO" id="GO:0015562">
    <property type="term" value="F:efflux transmembrane transporter activity"/>
    <property type="evidence" value="ECO:0007669"/>
    <property type="project" value="InterPro"/>
</dbReference>
<evidence type="ECO:0000313" key="6">
    <source>
        <dbReference type="EMBL" id="OAQ15773.1"/>
    </source>
</evidence>